<reference evidence="3" key="1">
    <citation type="submission" date="2021-06" db="EMBL/GenBank/DDBJ databases">
        <authorList>
            <person name="Hodson N. C."/>
            <person name="Mongue J. A."/>
            <person name="Jaron S. K."/>
        </authorList>
    </citation>
    <scope>NUCLEOTIDE SEQUENCE</scope>
</reference>
<organism evidence="3 4">
    <name type="scientific">Allacma fusca</name>
    <dbReference type="NCBI Taxonomy" id="39272"/>
    <lineage>
        <taxon>Eukaryota</taxon>
        <taxon>Metazoa</taxon>
        <taxon>Ecdysozoa</taxon>
        <taxon>Arthropoda</taxon>
        <taxon>Hexapoda</taxon>
        <taxon>Collembola</taxon>
        <taxon>Symphypleona</taxon>
        <taxon>Sminthuridae</taxon>
        <taxon>Allacma</taxon>
    </lineage>
</organism>
<dbReference type="Proteomes" id="UP000708208">
    <property type="component" value="Unassembled WGS sequence"/>
</dbReference>
<keyword evidence="1" id="KW-1133">Transmembrane helix</keyword>
<evidence type="ECO:0000313" key="4">
    <source>
        <dbReference type="Proteomes" id="UP000708208"/>
    </source>
</evidence>
<evidence type="ECO:0000256" key="1">
    <source>
        <dbReference type="SAM" id="Phobius"/>
    </source>
</evidence>
<comment type="caution">
    <text evidence="3">The sequence shown here is derived from an EMBL/GenBank/DDBJ whole genome shotgun (WGS) entry which is preliminary data.</text>
</comment>
<keyword evidence="1" id="KW-0812">Transmembrane</keyword>
<dbReference type="OrthoDB" id="6362614at2759"/>
<protein>
    <recommendedName>
        <fullName evidence="2">Neurotransmitter-gated ion-channel transmembrane domain-containing protein</fullName>
    </recommendedName>
</protein>
<keyword evidence="1" id="KW-0472">Membrane</keyword>
<feature type="transmembrane region" description="Helical" evidence="1">
    <location>
        <begin position="12"/>
        <end position="30"/>
    </location>
</feature>
<feature type="domain" description="Neurotransmitter-gated ion-channel transmembrane" evidence="2">
    <location>
        <begin position="4"/>
        <end position="82"/>
    </location>
</feature>
<dbReference type="Pfam" id="PF02932">
    <property type="entry name" value="Neur_chan_memb"/>
    <property type="match status" value="1"/>
</dbReference>
<accession>A0A8J2PAB0</accession>
<evidence type="ECO:0000259" key="2">
    <source>
        <dbReference type="Pfam" id="PF02932"/>
    </source>
</evidence>
<gene>
    <name evidence="3" type="ORF">AFUS01_LOCUS25742</name>
</gene>
<dbReference type="GO" id="GO:0016020">
    <property type="term" value="C:membrane"/>
    <property type="evidence" value="ECO:0007669"/>
    <property type="project" value="InterPro"/>
</dbReference>
<sequence length="181" mass="20376">MGREAAIERLTIGVNTMLTITTLMLATNANSPKISYIKAMDIYVGVSFTMVFAALMQSATVGYMAKRIKIARRQRDHIQRLKRAWQQAQVEELEELGEEGGAEDVANHFQMVSVGLKQCKALDRELEAASTELRESKFELAFIDVVSRIVFPLGFLLFNLGYWGYFLSASKIVDADSWIRS</sequence>
<evidence type="ECO:0000313" key="3">
    <source>
        <dbReference type="EMBL" id="CAG7815037.1"/>
    </source>
</evidence>
<keyword evidence="4" id="KW-1185">Reference proteome</keyword>
<feature type="transmembrane region" description="Helical" evidence="1">
    <location>
        <begin position="145"/>
        <end position="165"/>
    </location>
</feature>
<name>A0A8J2PAB0_9HEXA</name>
<proteinExistence type="predicted"/>
<dbReference type="GO" id="GO:0006811">
    <property type="term" value="P:monoatomic ion transport"/>
    <property type="evidence" value="ECO:0007669"/>
    <property type="project" value="InterPro"/>
</dbReference>
<feature type="transmembrane region" description="Helical" evidence="1">
    <location>
        <begin position="42"/>
        <end position="65"/>
    </location>
</feature>
<dbReference type="EMBL" id="CAJVCH010333869">
    <property type="protein sequence ID" value="CAG7815037.1"/>
    <property type="molecule type" value="Genomic_DNA"/>
</dbReference>
<dbReference type="AlphaFoldDB" id="A0A8J2PAB0"/>
<dbReference type="InterPro" id="IPR006029">
    <property type="entry name" value="Neurotrans-gated_channel_TM"/>
</dbReference>